<reference evidence="2 3" key="1">
    <citation type="submission" date="2017-11" db="EMBL/GenBank/DDBJ databases">
        <title>Rhodohalobacter 15182 sp. nov., isolated from a salt lake.</title>
        <authorList>
            <person name="Han S."/>
        </authorList>
    </citation>
    <scope>NUCLEOTIDE SEQUENCE [LARGE SCALE GENOMIC DNA]</scope>
    <source>
        <strain evidence="2 3">15182</strain>
    </source>
</reference>
<protein>
    <submittedName>
        <fullName evidence="2">Uncharacterized protein</fullName>
    </submittedName>
</protein>
<feature type="transmembrane region" description="Helical" evidence="1">
    <location>
        <begin position="22"/>
        <end position="41"/>
    </location>
</feature>
<sequence>MWDDVSCNQVIVRQTKRIATQLLIDIMLFILDIIDFCMIIIESVLLKKMRGSNVGAKLTLNQNQKAYDYLSK</sequence>
<dbReference type="EMBL" id="PISP01000006">
    <property type="protein sequence ID" value="PKD42624.1"/>
    <property type="molecule type" value="Genomic_DNA"/>
</dbReference>
<evidence type="ECO:0000256" key="1">
    <source>
        <dbReference type="SAM" id="Phobius"/>
    </source>
</evidence>
<dbReference type="AlphaFoldDB" id="A0A2N0VEJ7"/>
<keyword evidence="1" id="KW-1133">Transmembrane helix</keyword>
<organism evidence="2 3">
    <name type="scientific">Rhodohalobacter barkolensis</name>
    <dbReference type="NCBI Taxonomy" id="2053187"/>
    <lineage>
        <taxon>Bacteria</taxon>
        <taxon>Pseudomonadati</taxon>
        <taxon>Balneolota</taxon>
        <taxon>Balneolia</taxon>
        <taxon>Balneolales</taxon>
        <taxon>Balneolaceae</taxon>
        <taxon>Rhodohalobacter</taxon>
    </lineage>
</organism>
<evidence type="ECO:0000313" key="3">
    <source>
        <dbReference type="Proteomes" id="UP000233398"/>
    </source>
</evidence>
<name>A0A2N0VEJ7_9BACT</name>
<keyword evidence="1" id="KW-0472">Membrane</keyword>
<dbReference type="Proteomes" id="UP000233398">
    <property type="component" value="Unassembled WGS sequence"/>
</dbReference>
<comment type="caution">
    <text evidence="2">The sequence shown here is derived from an EMBL/GenBank/DDBJ whole genome shotgun (WGS) entry which is preliminary data.</text>
</comment>
<proteinExistence type="predicted"/>
<keyword evidence="3" id="KW-1185">Reference proteome</keyword>
<gene>
    <name evidence="2" type="ORF">CWD77_14545</name>
</gene>
<keyword evidence="1" id="KW-0812">Transmembrane</keyword>
<evidence type="ECO:0000313" key="2">
    <source>
        <dbReference type="EMBL" id="PKD42624.1"/>
    </source>
</evidence>
<accession>A0A2N0VEJ7</accession>